<feature type="binding site" evidence="6">
    <location>
        <position position="7"/>
    </location>
    <ligand>
        <name>Mg(2+)</name>
        <dbReference type="ChEBI" id="CHEBI:18420"/>
    </ligand>
</feature>
<comment type="similarity">
    <text evidence="1 6 7">Belongs to the acetokinase family.</text>
</comment>
<comment type="cofactor">
    <cofactor evidence="6">
        <name>Mg(2+)</name>
        <dbReference type="ChEBI" id="CHEBI:18420"/>
    </cofactor>
    <cofactor evidence="6">
        <name>Mn(2+)</name>
        <dbReference type="ChEBI" id="CHEBI:29035"/>
    </cofactor>
    <text evidence="6">Mg(2+). Can also accept Mn(2+).</text>
</comment>
<dbReference type="PROSITE" id="PS01076">
    <property type="entry name" value="ACETATE_KINASE_2"/>
    <property type="match status" value="1"/>
</dbReference>
<feature type="binding site" evidence="6">
    <location>
        <begin position="331"/>
        <end position="335"/>
    </location>
    <ligand>
        <name>ATP</name>
        <dbReference type="ChEBI" id="CHEBI:30616"/>
    </ligand>
</feature>
<feature type="site" description="Transition state stabilizer" evidence="6">
    <location>
        <position position="241"/>
    </location>
</feature>
<sequence length="401" mass="44044">MNVLVVNCGSSSLKYQLLDMTNETELAKGLFEKIGDQDAIFTHKRPNADKLERVEPILNHKEALRILLDILVDPEFGVIKSMDEIDAVGHRVVHGGEKFADSVLITPAVMEALEECSSLAPLHNPPNIQGIEACQAIMPNVPQVAVFDTAFHQTMPKEAYMYALPYSYYEEYGIRRYGFHGTSHKYVAQRCAELMGKHMSDLRIITCHLGNGSSVSAIKGGRSIDTTMGFTPLSGLIMGTRTGDIDPAIVPFLMDKTGMSYEEVDRVMNKESGVLGISGVSNDFRVIEEAASNGNKRAQLALNMFHYKVRRVIGAFAAVMGGVDAIIFTAGIGENGIGNRDAICNGLEYLGTRIDPERNNIRGKEQEISAEGSKVKIFVIPTNEEIMIARDTQRITSALKK</sequence>
<dbReference type="InterPro" id="IPR004372">
    <property type="entry name" value="Ac/propionate_kinase"/>
</dbReference>
<dbReference type="PROSITE" id="PS01075">
    <property type="entry name" value="ACETATE_KINASE_1"/>
    <property type="match status" value="1"/>
</dbReference>
<dbReference type="EMBL" id="LRQT01000096">
    <property type="protein sequence ID" value="KXA62274.1"/>
    <property type="molecule type" value="Genomic_DNA"/>
</dbReference>
<keyword evidence="5 6" id="KW-0067">ATP-binding</keyword>
<dbReference type="GO" id="GO:0000287">
    <property type="term" value="F:magnesium ion binding"/>
    <property type="evidence" value="ECO:0007669"/>
    <property type="project" value="UniProtKB-UniRule"/>
</dbReference>
<dbReference type="EC" id="2.7.2.1" evidence="6"/>
<dbReference type="RefSeq" id="WP_005377317.1">
    <property type="nucleotide sequence ID" value="NZ_CABFMO010000022.1"/>
</dbReference>
<reference evidence="8 10" key="1">
    <citation type="submission" date="2016-01" db="EMBL/GenBank/DDBJ databases">
        <authorList>
            <person name="Oliw E.H."/>
        </authorList>
    </citation>
    <scope>NUCLEOTIDE SEQUENCE [LARGE SCALE GENOMIC DNA]</scope>
    <source>
        <strain evidence="8 10">CMW7756B</strain>
    </source>
</reference>
<dbReference type="UniPathway" id="UPA00340">
    <property type="reaction ID" value="UER00458"/>
</dbReference>
<comment type="subcellular location">
    <subcellularLocation>
        <location evidence="6">Cytoplasm</location>
    </subcellularLocation>
</comment>
<reference evidence="9 11" key="2">
    <citation type="submission" date="2018-09" db="EMBL/GenBank/DDBJ databases">
        <title>Genome sequence of Veillonella atypica isolated from periodontal Korean patients.</title>
        <authorList>
            <person name="Lee J.-H."/>
            <person name="Moon J.-H."/>
            <person name="Shin S.-Y."/>
        </authorList>
    </citation>
    <scope>NUCLEOTIDE SEQUENCE [LARGE SCALE GENOMIC DNA]</scope>
    <source>
        <strain evidence="9 11">KHUD_V1</strain>
    </source>
</reference>
<evidence type="ECO:0000256" key="4">
    <source>
        <dbReference type="ARBA" id="ARBA00022777"/>
    </source>
</evidence>
<comment type="function">
    <text evidence="6">Catalyzes the formation of acetyl phosphate from acetate and ATP. Can also catalyze the reverse reaction.</text>
</comment>
<dbReference type="Proteomes" id="UP000070226">
    <property type="component" value="Unassembled WGS sequence"/>
</dbReference>
<dbReference type="STRING" id="39777.B7L28_06200"/>
<dbReference type="PRINTS" id="PR00471">
    <property type="entry name" value="ACETATEKNASE"/>
</dbReference>
<dbReference type="GO" id="GO:0005737">
    <property type="term" value="C:cytoplasm"/>
    <property type="evidence" value="ECO:0007669"/>
    <property type="project" value="UniProtKB-SubCell"/>
</dbReference>
<dbReference type="AlphaFoldDB" id="A0A133S1V1"/>
<dbReference type="SUPFAM" id="SSF53067">
    <property type="entry name" value="Actin-like ATPase domain"/>
    <property type="match status" value="2"/>
</dbReference>
<feature type="binding site" evidence="6">
    <location>
        <position position="14"/>
    </location>
    <ligand>
        <name>ATP</name>
        <dbReference type="ChEBI" id="CHEBI:30616"/>
    </ligand>
</feature>
<evidence type="ECO:0000256" key="5">
    <source>
        <dbReference type="ARBA" id="ARBA00022840"/>
    </source>
</evidence>
<dbReference type="PATRIC" id="fig|39777.7.peg.1712"/>
<dbReference type="NCBIfam" id="TIGR00016">
    <property type="entry name" value="ackA"/>
    <property type="match status" value="1"/>
</dbReference>
<evidence type="ECO:0000256" key="3">
    <source>
        <dbReference type="ARBA" id="ARBA00022741"/>
    </source>
</evidence>
<feature type="binding site" evidence="6">
    <location>
        <position position="384"/>
    </location>
    <ligand>
        <name>Mg(2+)</name>
        <dbReference type="ChEBI" id="CHEBI:18420"/>
    </ligand>
</feature>
<dbReference type="InterPro" id="IPR023865">
    <property type="entry name" value="Aliphatic_acid_kinase_CS"/>
</dbReference>
<dbReference type="GO" id="GO:0005524">
    <property type="term" value="F:ATP binding"/>
    <property type="evidence" value="ECO:0007669"/>
    <property type="project" value="UniProtKB-KW"/>
</dbReference>
<keyword evidence="6" id="KW-0460">Magnesium</keyword>
<evidence type="ECO:0000313" key="11">
    <source>
        <dbReference type="Proteomes" id="UP000277803"/>
    </source>
</evidence>
<dbReference type="Gene3D" id="3.30.420.40">
    <property type="match status" value="2"/>
</dbReference>
<accession>A0A133S1V1</accession>
<protein>
    <recommendedName>
        <fullName evidence="6">Acetate kinase</fullName>
        <ecNumber evidence="6">2.7.2.1</ecNumber>
    </recommendedName>
    <alternativeName>
        <fullName evidence="6">Acetokinase</fullName>
    </alternativeName>
</protein>
<keyword evidence="4 6" id="KW-0418">Kinase</keyword>
<keyword evidence="6" id="KW-0963">Cytoplasm</keyword>
<comment type="catalytic activity">
    <reaction evidence="6">
        <text>acetate + ATP = acetyl phosphate + ADP</text>
        <dbReference type="Rhea" id="RHEA:11352"/>
        <dbReference type="ChEBI" id="CHEBI:22191"/>
        <dbReference type="ChEBI" id="CHEBI:30089"/>
        <dbReference type="ChEBI" id="CHEBI:30616"/>
        <dbReference type="ChEBI" id="CHEBI:456216"/>
        <dbReference type="EC" id="2.7.2.1"/>
    </reaction>
</comment>
<dbReference type="GeneID" id="57773962"/>
<dbReference type="PANTHER" id="PTHR21060:SF15">
    <property type="entry name" value="ACETATE KINASE-RELATED"/>
    <property type="match status" value="1"/>
</dbReference>
<dbReference type="CDD" id="cd24010">
    <property type="entry name" value="ASKHA_NBD_AcK_PK"/>
    <property type="match status" value="1"/>
</dbReference>
<comment type="subunit">
    <text evidence="6">Homodimer.</text>
</comment>
<dbReference type="PIRSF" id="PIRSF000722">
    <property type="entry name" value="Acetate_prop_kin"/>
    <property type="match status" value="1"/>
</dbReference>
<name>A0A133S1V1_9FIRM</name>
<dbReference type="PANTHER" id="PTHR21060">
    <property type="entry name" value="ACETATE KINASE"/>
    <property type="match status" value="1"/>
</dbReference>
<dbReference type="Proteomes" id="UP000277803">
    <property type="component" value="Unassembled WGS sequence"/>
</dbReference>
<comment type="pathway">
    <text evidence="6">Metabolic intermediate biosynthesis; acetyl-CoA biosynthesis; acetyl-CoA from acetate: step 1/2.</text>
</comment>
<dbReference type="EMBL" id="QXZZ01000007">
    <property type="protein sequence ID" value="RJY51263.1"/>
    <property type="molecule type" value="Genomic_DNA"/>
</dbReference>
<dbReference type="GO" id="GO:0006083">
    <property type="term" value="P:acetate metabolic process"/>
    <property type="evidence" value="ECO:0007669"/>
    <property type="project" value="TreeGrafter"/>
</dbReference>
<evidence type="ECO:0000256" key="6">
    <source>
        <dbReference type="HAMAP-Rule" id="MF_00020"/>
    </source>
</evidence>
<keyword evidence="2 6" id="KW-0808">Transferase</keyword>
<keyword evidence="6" id="KW-0479">Metal-binding</keyword>
<gene>
    <name evidence="6" type="primary">ackA</name>
    <name evidence="9" type="ORF">D2965_01165</name>
    <name evidence="8" type="ORF">HMPREF3233_01748</name>
</gene>
<dbReference type="Pfam" id="PF00871">
    <property type="entry name" value="Acetate_kinase"/>
    <property type="match status" value="1"/>
</dbReference>
<evidence type="ECO:0000256" key="2">
    <source>
        <dbReference type="ARBA" id="ARBA00022679"/>
    </source>
</evidence>
<evidence type="ECO:0000256" key="1">
    <source>
        <dbReference type="ARBA" id="ARBA00008748"/>
    </source>
</evidence>
<dbReference type="HAMAP" id="MF_00020">
    <property type="entry name" value="Acetate_kinase"/>
    <property type="match status" value="1"/>
</dbReference>
<keyword evidence="3 6" id="KW-0547">Nucleotide-binding</keyword>
<feature type="binding site" evidence="6">
    <location>
        <begin position="208"/>
        <end position="212"/>
    </location>
    <ligand>
        <name>ATP</name>
        <dbReference type="ChEBI" id="CHEBI:30616"/>
    </ligand>
</feature>
<comment type="caution">
    <text evidence="8">The sequence shown here is derived from an EMBL/GenBank/DDBJ whole genome shotgun (WGS) entry which is preliminary data.</text>
</comment>
<feature type="site" description="Transition state stabilizer" evidence="6">
    <location>
        <position position="180"/>
    </location>
</feature>
<feature type="binding site" evidence="6">
    <location>
        <begin position="283"/>
        <end position="285"/>
    </location>
    <ligand>
        <name>ATP</name>
        <dbReference type="ChEBI" id="CHEBI:30616"/>
    </ligand>
</feature>
<evidence type="ECO:0000313" key="10">
    <source>
        <dbReference type="Proteomes" id="UP000070226"/>
    </source>
</evidence>
<dbReference type="InterPro" id="IPR000890">
    <property type="entry name" value="Aliphatic_acid_kin_short-chain"/>
</dbReference>
<dbReference type="GO" id="GO:0006085">
    <property type="term" value="P:acetyl-CoA biosynthetic process"/>
    <property type="evidence" value="ECO:0007669"/>
    <property type="project" value="UniProtKB-UniRule"/>
</dbReference>
<evidence type="ECO:0000313" key="9">
    <source>
        <dbReference type="EMBL" id="RJY51263.1"/>
    </source>
</evidence>
<evidence type="ECO:0000256" key="7">
    <source>
        <dbReference type="RuleBase" id="RU003835"/>
    </source>
</evidence>
<dbReference type="InterPro" id="IPR043129">
    <property type="entry name" value="ATPase_NBD"/>
</dbReference>
<feature type="binding site" evidence="6">
    <location>
        <position position="91"/>
    </location>
    <ligand>
        <name>substrate</name>
    </ligand>
</feature>
<dbReference type="GO" id="GO:0008776">
    <property type="term" value="F:acetate kinase activity"/>
    <property type="evidence" value="ECO:0007669"/>
    <property type="project" value="UniProtKB-UniRule"/>
</dbReference>
<evidence type="ECO:0000313" key="8">
    <source>
        <dbReference type="EMBL" id="KXA62274.1"/>
    </source>
</evidence>
<feature type="active site" description="Proton donor/acceptor" evidence="6">
    <location>
        <position position="148"/>
    </location>
</feature>
<proteinExistence type="inferred from homology"/>
<organism evidence="8">
    <name type="scientific">Veillonella atypica</name>
    <dbReference type="NCBI Taxonomy" id="39777"/>
    <lineage>
        <taxon>Bacteria</taxon>
        <taxon>Bacillati</taxon>
        <taxon>Bacillota</taxon>
        <taxon>Negativicutes</taxon>
        <taxon>Veillonellales</taxon>
        <taxon>Veillonellaceae</taxon>
        <taxon>Veillonella</taxon>
    </lineage>
</organism>